<feature type="region of interest" description="Disordered" evidence="1">
    <location>
        <begin position="257"/>
        <end position="311"/>
    </location>
</feature>
<reference evidence="4" key="1">
    <citation type="submission" date="2010-07" db="EMBL/GenBank/DDBJ databases">
        <title>The genome sequence of Gaeumannomyces graminis var. tritici strain R3-111a-1.</title>
        <authorList>
            <consortium name="The Broad Institute Genome Sequencing Platform"/>
            <person name="Ma L.-J."/>
            <person name="Dead R."/>
            <person name="Young S."/>
            <person name="Zeng Q."/>
            <person name="Koehrsen M."/>
            <person name="Alvarado L."/>
            <person name="Berlin A."/>
            <person name="Chapman S.B."/>
            <person name="Chen Z."/>
            <person name="Freedman E."/>
            <person name="Gellesch M."/>
            <person name="Goldberg J."/>
            <person name="Griggs A."/>
            <person name="Gujja S."/>
            <person name="Heilman E.R."/>
            <person name="Heiman D."/>
            <person name="Hepburn T."/>
            <person name="Howarth C."/>
            <person name="Jen D."/>
            <person name="Larson L."/>
            <person name="Mehta T."/>
            <person name="Neiman D."/>
            <person name="Pearson M."/>
            <person name="Roberts A."/>
            <person name="Saif S."/>
            <person name="Shea T."/>
            <person name="Shenoy N."/>
            <person name="Sisk P."/>
            <person name="Stolte C."/>
            <person name="Sykes S."/>
            <person name="Walk T."/>
            <person name="White J."/>
            <person name="Yandava C."/>
            <person name="Haas B."/>
            <person name="Nusbaum C."/>
            <person name="Birren B."/>
        </authorList>
    </citation>
    <scope>NUCLEOTIDE SEQUENCE [LARGE SCALE GENOMIC DNA]</scope>
    <source>
        <strain evidence="4">R3-111a-1</strain>
    </source>
</reference>
<dbReference type="Proteomes" id="UP000006039">
    <property type="component" value="Unassembled WGS sequence"/>
</dbReference>
<evidence type="ECO:0000313" key="2">
    <source>
        <dbReference type="EMBL" id="EJT79581.1"/>
    </source>
</evidence>
<dbReference type="RefSeq" id="XP_009220726.1">
    <property type="nucleotide sequence ID" value="XM_009222462.1"/>
</dbReference>
<evidence type="ECO:0000313" key="3">
    <source>
        <dbReference type="EnsemblFungi" id="EJT79581"/>
    </source>
</evidence>
<keyword evidence="4" id="KW-1185">Reference proteome</keyword>
<dbReference type="EMBL" id="GL385396">
    <property type="protein sequence ID" value="EJT79581.1"/>
    <property type="molecule type" value="Genomic_DNA"/>
</dbReference>
<reference evidence="3" key="5">
    <citation type="submission" date="2018-04" db="UniProtKB">
        <authorList>
            <consortium name="EnsemblFungi"/>
        </authorList>
    </citation>
    <scope>IDENTIFICATION</scope>
    <source>
        <strain evidence="3">R3-111a-1</strain>
    </source>
</reference>
<dbReference type="EnsemblFungi" id="EJT79581">
    <property type="protein sequence ID" value="EJT79581"/>
    <property type="gene ID" value="GGTG_04666"/>
</dbReference>
<reference evidence="2" key="2">
    <citation type="submission" date="2010-07" db="EMBL/GenBank/DDBJ databases">
        <authorList>
            <consortium name="The Broad Institute Genome Sequencing Platform"/>
            <consortium name="Broad Institute Genome Sequencing Center for Infectious Disease"/>
            <person name="Ma L.-J."/>
            <person name="Dead R."/>
            <person name="Young S."/>
            <person name="Zeng Q."/>
            <person name="Koehrsen M."/>
            <person name="Alvarado L."/>
            <person name="Berlin A."/>
            <person name="Chapman S.B."/>
            <person name="Chen Z."/>
            <person name="Freedman E."/>
            <person name="Gellesch M."/>
            <person name="Goldberg J."/>
            <person name="Griggs A."/>
            <person name="Gujja S."/>
            <person name="Heilman E.R."/>
            <person name="Heiman D."/>
            <person name="Hepburn T."/>
            <person name="Howarth C."/>
            <person name="Jen D."/>
            <person name="Larson L."/>
            <person name="Mehta T."/>
            <person name="Neiman D."/>
            <person name="Pearson M."/>
            <person name="Roberts A."/>
            <person name="Saif S."/>
            <person name="Shea T."/>
            <person name="Shenoy N."/>
            <person name="Sisk P."/>
            <person name="Stolte C."/>
            <person name="Sykes S."/>
            <person name="Walk T."/>
            <person name="White J."/>
            <person name="Yandava C."/>
            <person name="Haas B."/>
            <person name="Nusbaum C."/>
            <person name="Birren B."/>
        </authorList>
    </citation>
    <scope>NUCLEOTIDE SEQUENCE</scope>
    <source>
        <strain evidence="2">R3-111a-1</strain>
    </source>
</reference>
<protein>
    <submittedName>
        <fullName evidence="2 3">Uncharacterized protein</fullName>
    </submittedName>
</protein>
<dbReference type="AlphaFoldDB" id="J3NTR6"/>
<feature type="compositionally biased region" description="Basic residues" evidence="1">
    <location>
        <begin position="296"/>
        <end position="311"/>
    </location>
</feature>
<dbReference type="VEuPathDB" id="FungiDB:GGTG_04666"/>
<evidence type="ECO:0000313" key="4">
    <source>
        <dbReference type="Proteomes" id="UP000006039"/>
    </source>
</evidence>
<organism evidence="2">
    <name type="scientific">Gaeumannomyces tritici (strain R3-111a-1)</name>
    <name type="common">Wheat and barley take-all root rot fungus</name>
    <name type="synonym">Gaeumannomyces graminis var. tritici</name>
    <dbReference type="NCBI Taxonomy" id="644352"/>
    <lineage>
        <taxon>Eukaryota</taxon>
        <taxon>Fungi</taxon>
        <taxon>Dikarya</taxon>
        <taxon>Ascomycota</taxon>
        <taxon>Pezizomycotina</taxon>
        <taxon>Sordariomycetes</taxon>
        <taxon>Sordariomycetidae</taxon>
        <taxon>Magnaporthales</taxon>
        <taxon>Magnaporthaceae</taxon>
        <taxon>Gaeumannomyces</taxon>
    </lineage>
</organism>
<accession>J3NTR6</accession>
<reference evidence="2" key="3">
    <citation type="submission" date="2010-09" db="EMBL/GenBank/DDBJ databases">
        <title>Annotation of Gaeumannomyces graminis var. tritici R3-111a-1.</title>
        <authorList>
            <consortium name="The Broad Institute Genome Sequencing Platform"/>
            <person name="Ma L.-J."/>
            <person name="Dead R."/>
            <person name="Young S.K."/>
            <person name="Zeng Q."/>
            <person name="Gargeya S."/>
            <person name="Fitzgerald M."/>
            <person name="Haas B."/>
            <person name="Abouelleil A."/>
            <person name="Alvarado L."/>
            <person name="Arachchi H.M."/>
            <person name="Berlin A."/>
            <person name="Brown A."/>
            <person name="Chapman S.B."/>
            <person name="Chen Z."/>
            <person name="Dunbar C."/>
            <person name="Freedman E."/>
            <person name="Gearin G."/>
            <person name="Gellesch M."/>
            <person name="Goldberg J."/>
            <person name="Griggs A."/>
            <person name="Gujja S."/>
            <person name="Heiman D."/>
            <person name="Howarth C."/>
            <person name="Larson L."/>
            <person name="Lui A."/>
            <person name="MacDonald P.J.P."/>
            <person name="Mehta T."/>
            <person name="Montmayeur A."/>
            <person name="Murphy C."/>
            <person name="Neiman D."/>
            <person name="Pearson M."/>
            <person name="Priest M."/>
            <person name="Roberts A."/>
            <person name="Saif S."/>
            <person name="Shea T."/>
            <person name="Shenoy N."/>
            <person name="Sisk P."/>
            <person name="Stolte C."/>
            <person name="Sykes S."/>
            <person name="Yandava C."/>
            <person name="Wortman J."/>
            <person name="Nusbaum C."/>
            <person name="Birren B."/>
        </authorList>
    </citation>
    <scope>NUCLEOTIDE SEQUENCE</scope>
    <source>
        <strain evidence="2">R3-111a-1</strain>
    </source>
</reference>
<gene>
    <name evidence="3" type="primary">20345124</name>
    <name evidence="2" type="ORF">GGTG_04666</name>
</gene>
<feature type="compositionally biased region" description="Acidic residues" evidence="1">
    <location>
        <begin position="115"/>
        <end position="126"/>
    </location>
</feature>
<evidence type="ECO:0000256" key="1">
    <source>
        <dbReference type="SAM" id="MobiDB-lite"/>
    </source>
</evidence>
<feature type="compositionally biased region" description="Low complexity" evidence="1">
    <location>
        <begin position="150"/>
        <end position="162"/>
    </location>
</feature>
<dbReference type="HOGENOM" id="CLU_894411_0_0_1"/>
<sequence>MASQKNGNGNGNGNSNYQNPYSVDVFDIVATQGAFLVTPYGSPVHPSPAGHDEKFAKKLYIRLKSQLTVVQPGRAVKYGKRAAEESLSGHTPPEVRAEYDIRSRKRWQAFLEECSADDDDDDDDDGSPAKVDPQRGLAAPATAKPPSRPLTPSSSTLETPNSADTIPPAGRPSVAQAGTTTRLDMAPQKNGNGDGNGNSNYQNPYIFDKYNVVATQGAFLITPYGSPMGRCLAEYDEKFAKELHLRLKRVLAVGQPPIRTATRDTDTEEEEQAEERPAKMHRNAAADAAGSQQSGRPRRAPRRAAHRPRAA</sequence>
<feature type="region of interest" description="Disordered" evidence="1">
    <location>
        <begin position="115"/>
        <end position="200"/>
    </location>
</feature>
<dbReference type="OrthoDB" id="4772279at2759"/>
<proteinExistence type="predicted"/>
<dbReference type="GeneID" id="20345124"/>
<reference evidence="3" key="4">
    <citation type="journal article" date="2015" name="G3 (Bethesda)">
        <title>Genome sequences of three phytopathogenic species of the Magnaporthaceae family of fungi.</title>
        <authorList>
            <person name="Okagaki L.H."/>
            <person name="Nunes C.C."/>
            <person name="Sailsbery J."/>
            <person name="Clay B."/>
            <person name="Brown D."/>
            <person name="John T."/>
            <person name="Oh Y."/>
            <person name="Young N."/>
            <person name="Fitzgerald M."/>
            <person name="Haas B.J."/>
            <person name="Zeng Q."/>
            <person name="Young S."/>
            <person name="Adiconis X."/>
            <person name="Fan L."/>
            <person name="Levin J.Z."/>
            <person name="Mitchell T.K."/>
            <person name="Okubara P.A."/>
            <person name="Farman M.L."/>
            <person name="Kohn L.M."/>
            <person name="Birren B."/>
            <person name="Ma L.-J."/>
            <person name="Dean R.A."/>
        </authorList>
    </citation>
    <scope>NUCLEOTIDE SEQUENCE</scope>
    <source>
        <strain evidence="3">R3-111a-1</strain>
    </source>
</reference>
<name>J3NTR6_GAET3</name>